<dbReference type="Proteomes" id="UP001302812">
    <property type="component" value="Unassembled WGS sequence"/>
</dbReference>
<dbReference type="EMBL" id="MU853358">
    <property type="protein sequence ID" value="KAK4109095.1"/>
    <property type="molecule type" value="Genomic_DNA"/>
</dbReference>
<reference evidence="1" key="1">
    <citation type="journal article" date="2023" name="Mol. Phylogenet. Evol.">
        <title>Genome-scale phylogeny and comparative genomics of the fungal order Sordariales.</title>
        <authorList>
            <person name="Hensen N."/>
            <person name="Bonometti L."/>
            <person name="Westerberg I."/>
            <person name="Brannstrom I.O."/>
            <person name="Guillou S."/>
            <person name="Cros-Aarteil S."/>
            <person name="Calhoun S."/>
            <person name="Haridas S."/>
            <person name="Kuo A."/>
            <person name="Mondo S."/>
            <person name="Pangilinan J."/>
            <person name="Riley R."/>
            <person name="LaButti K."/>
            <person name="Andreopoulos B."/>
            <person name="Lipzen A."/>
            <person name="Chen C."/>
            <person name="Yan M."/>
            <person name="Daum C."/>
            <person name="Ng V."/>
            <person name="Clum A."/>
            <person name="Steindorff A."/>
            <person name="Ohm R.A."/>
            <person name="Martin F."/>
            <person name="Silar P."/>
            <person name="Natvig D.O."/>
            <person name="Lalanne C."/>
            <person name="Gautier V."/>
            <person name="Ament-Velasquez S.L."/>
            <person name="Kruys A."/>
            <person name="Hutchinson M.I."/>
            <person name="Powell A.J."/>
            <person name="Barry K."/>
            <person name="Miller A.N."/>
            <person name="Grigoriev I.V."/>
            <person name="Debuchy R."/>
            <person name="Gladieux P."/>
            <person name="Hiltunen Thoren M."/>
            <person name="Johannesson H."/>
        </authorList>
    </citation>
    <scope>NUCLEOTIDE SEQUENCE</scope>
    <source>
        <strain evidence="1">CBS 508.74</strain>
    </source>
</reference>
<evidence type="ECO:0000313" key="2">
    <source>
        <dbReference type="Proteomes" id="UP001302812"/>
    </source>
</evidence>
<comment type="caution">
    <text evidence="1">The sequence shown here is derived from an EMBL/GenBank/DDBJ whole genome shotgun (WGS) entry which is preliminary data.</text>
</comment>
<dbReference type="GeneID" id="89933479"/>
<accession>A0AAN6QF60</accession>
<keyword evidence="2" id="KW-1185">Reference proteome</keyword>
<dbReference type="AlphaFoldDB" id="A0AAN6QF60"/>
<reference evidence="1" key="2">
    <citation type="submission" date="2023-05" db="EMBL/GenBank/DDBJ databases">
        <authorList>
            <consortium name="Lawrence Berkeley National Laboratory"/>
            <person name="Steindorff A."/>
            <person name="Hensen N."/>
            <person name="Bonometti L."/>
            <person name="Westerberg I."/>
            <person name="Brannstrom I.O."/>
            <person name="Guillou S."/>
            <person name="Cros-Aarteil S."/>
            <person name="Calhoun S."/>
            <person name="Haridas S."/>
            <person name="Kuo A."/>
            <person name="Mondo S."/>
            <person name="Pangilinan J."/>
            <person name="Riley R."/>
            <person name="Labutti K."/>
            <person name="Andreopoulos B."/>
            <person name="Lipzen A."/>
            <person name="Chen C."/>
            <person name="Yanf M."/>
            <person name="Daum C."/>
            <person name="Ng V."/>
            <person name="Clum A."/>
            <person name="Ohm R."/>
            <person name="Martin F."/>
            <person name="Silar P."/>
            <person name="Natvig D."/>
            <person name="Lalanne C."/>
            <person name="Gautier V."/>
            <person name="Ament-Velasquez S.L."/>
            <person name="Kruys A."/>
            <person name="Hutchinson M.I."/>
            <person name="Powell A.J."/>
            <person name="Barry K."/>
            <person name="Miller A.N."/>
            <person name="Grigoriev I.V."/>
            <person name="Debuchy R."/>
            <person name="Gladieux P."/>
            <person name="Thoren M.H."/>
            <person name="Johannesson H."/>
        </authorList>
    </citation>
    <scope>NUCLEOTIDE SEQUENCE</scope>
    <source>
        <strain evidence="1">CBS 508.74</strain>
    </source>
</reference>
<gene>
    <name evidence="1" type="ORF">N656DRAFT_356310</name>
</gene>
<protein>
    <submittedName>
        <fullName evidence="1">Uncharacterized protein</fullName>
    </submittedName>
</protein>
<proteinExistence type="predicted"/>
<sequence length="152" mass="17390">MLRCCRIAGDLQVRSKHCDVEGLFSACETRVDVKQQLQIAQRSSFQQQLMESVGLSSPTGSRLKHFICVSLHSHELSPLTRTGCNTECEGLYPLLTAQRFLWWYLKDQTANGPSRTYLDLNWPVWAPAALFATRQANTSRRHRRFISHRGVI</sequence>
<evidence type="ECO:0000313" key="1">
    <source>
        <dbReference type="EMBL" id="KAK4109095.1"/>
    </source>
</evidence>
<name>A0AAN6QF60_9PEZI</name>
<organism evidence="1 2">
    <name type="scientific">Canariomyces notabilis</name>
    <dbReference type="NCBI Taxonomy" id="2074819"/>
    <lineage>
        <taxon>Eukaryota</taxon>
        <taxon>Fungi</taxon>
        <taxon>Dikarya</taxon>
        <taxon>Ascomycota</taxon>
        <taxon>Pezizomycotina</taxon>
        <taxon>Sordariomycetes</taxon>
        <taxon>Sordariomycetidae</taxon>
        <taxon>Sordariales</taxon>
        <taxon>Chaetomiaceae</taxon>
        <taxon>Canariomyces</taxon>
    </lineage>
</organism>
<dbReference type="RefSeq" id="XP_064666665.1">
    <property type="nucleotide sequence ID" value="XM_064809355.1"/>
</dbReference>